<dbReference type="Proteomes" id="UP000431684">
    <property type="component" value="Unassembled WGS sequence"/>
</dbReference>
<dbReference type="EMBL" id="WNWM01000002">
    <property type="protein sequence ID" value="MUI15815.1"/>
    <property type="molecule type" value="Genomic_DNA"/>
</dbReference>
<accession>A0A6I3XVQ5</accession>
<sequence>MPTACRRCRPTRTEDTRMAHLVSLDNTAHRQIRVDKGRVEAAGAALNMVPVVLSEFLKLVVQYPIAFTKDKDTGRFACVALFGFHDSENLFVDDGRWDAIYVPLQVSRQPFFLAQAGNPATEDEHFVVCIDIEHASIGAGGERIFDTDGQETPCLEEANGRLAELLNGEEPTRQFIDALVHLKLLVPMQLEITFGNGETTQVQGLYTIDDARLKQLDGGAIARLHAQGFLGPLHTMLASLGHVYAMIDRRNKRLARAEVRP</sequence>
<evidence type="ECO:0000313" key="2">
    <source>
        <dbReference type="Proteomes" id="UP000431684"/>
    </source>
</evidence>
<gene>
    <name evidence="1" type="ORF">GJV26_25645</name>
</gene>
<dbReference type="Pfam" id="PF07277">
    <property type="entry name" value="SapC"/>
    <property type="match status" value="1"/>
</dbReference>
<dbReference type="InterPro" id="IPR010836">
    <property type="entry name" value="SapC"/>
</dbReference>
<dbReference type="OrthoDB" id="8888710at2"/>
<proteinExistence type="predicted"/>
<name>A0A6I3XVQ5_9BURK</name>
<dbReference type="AlphaFoldDB" id="A0A6I3XVQ5"/>
<evidence type="ECO:0000313" key="1">
    <source>
        <dbReference type="EMBL" id="MUI15815.1"/>
    </source>
</evidence>
<comment type="caution">
    <text evidence="1">The sequence shown here is derived from an EMBL/GenBank/DDBJ whole genome shotgun (WGS) entry which is preliminary data.</text>
</comment>
<keyword evidence="2" id="KW-1185">Reference proteome</keyword>
<organism evidence="1 2">
    <name type="scientific">Pseudoduganella dura</name>
    <dbReference type="NCBI Taxonomy" id="321982"/>
    <lineage>
        <taxon>Bacteria</taxon>
        <taxon>Pseudomonadati</taxon>
        <taxon>Pseudomonadota</taxon>
        <taxon>Betaproteobacteria</taxon>
        <taxon>Burkholderiales</taxon>
        <taxon>Oxalobacteraceae</taxon>
        <taxon>Telluria group</taxon>
        <taxon>Pseudoduganella</taxon>
    </lineage>
</organism>
<reference evidence="1 2" key="1">
    <citation type="submission" date="2019-11" db="EMBL/GenBank/DDBJ databases">
        <title>Draft Genome Sequences of Six Type Strains of the Genus Massilia.</title>
        <authorList>
            <person name="Miess H."/>
            <person name="Frediansyah A."/>
            <person name="Goeker M."/>
            <person name="Gross H."/>
        </authorList>
    </citation>
    <scope>NUCLEOTIDE SEQUENCE [LARGE SCALE GENOMIC DNA]</scope>
    <source>
        <strain evidence="1 2">DSM 17513</strain>
    </source>
</reference>
<protein>
    <submittedName>
        <fullName evidence="1">Peptidase</fullName>
    </submittedName>
</protein>